<dbReference type="Proteomes" id="UP001223802">
    <property type="component" value="Chromosome"/>
</dbReference>
<dbReference type="GO" id="GO:0019290">
    <property type="term" value="P:siderophore biosynthetic process"/>
    <property type="evidence" value="ECO:0007669"/>
    <property type="project" value="InterPro"/>
</dbReference>
<organism evidence="4 5">
    <name type="scientific">Oceanimonas pelagia</name>
    <dbReference type="NCBI Taxonomy" id="3028314"/>
    <lineage>
        <taxon>Bacteria</taxon>
        <taxon>Pseudomonadati</taxon>
        <taxon>Pseudomonadota</taxon>
        <taxon>Gammaproteobacteria</taxon>
        <taxon>Aeromonadales</taxon>
        <taxon>Aeromonadaceae</taxon>
        <taxon>Oceanimonas</taxon>
    </lineage>
</organism>
<dbReference type="GO" id="GO:0016881">
    <property type="term" value="F:acid-amino acid ligase activity"/>
    <property type="evidence" value="ECO:0007669"/>
    <property type="project" value="UniProtKB-ARBA"/>
</dbReference>
<sequence>METLLTPTARPSDPLRGLAEHHAIGALLNCYLREFALPAGEVEWHAKGDLPRALTSPLTGGRPLRLTLPASQAKLALNADRVSLLGRARFSSMPFVKRLGRPWRPLSGEDAGRLLLQEMALQTGTPFNQELADQLANSTAITHAFLERAPKPRADTLLDSEQALLWGHPMHPSPKSRHGVPMDELLACSPEVGAEFPLCWFNVSPALWQHSGEPAALAMLEQLAGEPGLYPCHPWEVHHILSSPLYHRAEQQGLVSYLGSRGLPMYPTSSVRTLYRPELRYFLKCSIHVRLTNCVRKNAWYELESAVFMSKHLAPVLAQLERDNPGFALMREPAATTLNFASLATPQEQDDVRHLQECFGLLYRDNLPAGLQQNAAPALAGALFAWDRFGQSRLVQALQTLAAERGWDYRHAALSWFEAYLAALVPGVLDAGLNHGVVFEPHLQNTLIGFDQGLPSRVWIRDLEGTKLLPEYWPESRLQGLSERARASVHYSREQGWNRIGYCLLVNNLSEAIFHLADGDTGLEQAAWQRLAAVLQAWHQANGQPAELGELLAGAPLPAKNNLKTRLLQKADRLADYTLLPHPMRAPS</sequence>
<protein>
    <submittedName>
        <fullName evidence="4">IucA/IucC family protein</fullName>
    </submittedName>
</protein>
<name>A0AA50KLV7_9GAMM</name>
<accession>A0AA50KLV7</accession>
<feature type="domain" description="Aerobactin siderophore biosynthesis IucA/IucC N-terminal" evidence="2">
    <location>
        <begin position="157"/>
        <end position="384"/>
    </location>
</feature>
<dbReference type="PANTHER" id="PTHR34384">
    <property type="entry name" value="L-2,3-DIAMINOPROPANOATE--CITRATE LIGASE"/>
    <property type="match status" value="1"/>
</dbReference>
<evidence type="ECO:0000256" key="1">
    <source>
        <dbReference type="ARBA" id="ARBA00007832"/>
    </source>
</evidence>
<proteinExistence type="inferred from homology"/>
<dbReference type="Gene3D" id="1.10.150.640">
    <property type="entry name" value="AcsD, thumb domain, helical bundle"/>
    <property type="match status" value="1"/>
</dbReference>
<dbReference type="Pfam" id="PF04183">
    <property type="entry name" value="IucA_IucC"/>
    <property type="match status" value="1"/>
</dbReference>
<dbReference type="RefSeq" id="WP_306761172.1">
    <property type="nucleotide sequence ID" value="NZ_CP118224.1"/>
</dbReference>
<evidence type="ECO:0000313" key="4">
    <source>
        <dbReference type="EMBL" id="WMC09959.1"/>
    </source>
</evidence>
<evidence type="ECO:0000259" key="2">
    <source>
        <dbReference type="Pfam" id="PF04183"/>
    </source>
</evidence>
<gene>
    <name evidence="4" type="ORF">PU634_12750</name>
</gene>
<dbReference type="InterPro" id="IPR043032">
    <property type="entry name" value="PvsD/AcsD-like_thumb_helix"/>
</dbReference>
<evidence type="ECO:0000259" key="3">
    <source>
        <dbReference type="Pfam" id="PF06276"/>
    </source>
</evidence>
<dbReference type="AlphaFoldDB" id="A0AA50KLV7"/>
<evidence type="ECO:0000313" key="5">
    <source>
        <dbReference type="Proteomes" id="UP001223802"/>
    </source>
</evidence>
<dbReference type="InterPro" id="IPR043033">
    <property type="entry name" value="PvsD/AcsD-like_thumb_beta"/>
</dbReference>
<reference evidence="4 5" key="1">
    <citation type="submission" date="2023-02" db="EMBL/GenBank/DDBJ databases">
        <title>Complete genome sequence of a novel bacterium Oceanimonas sp. NTOU-MSR1 isolated from marine coast sediment.</title>
        <authorList>
            <person name="Yang H.-T."/>
            <person name="Chen Y.-L."/>
            <person name="Ho Y.-N."/>
        </authorList>
    </citation>
    <scope>NUCLEOTIDE SEQUENCE [LARGE SCALE GENOMIC DNA]</scope>
    <source>
        <strain evidence="4 5">NTOU-MSR1</strain>
    </source>
</reference>
<dbReference type="PANTHER" id="PTHR34384:SF5">
    <property type="entry name" value="L-2,3-DIAMINOPROPANOATE--CITRATE LIGASE"/>
    <property type="match status" value="1"/>
</dbReference>
<dbReference type="InterPro" id="IPR007310">
    <property type="entry name" value="Aerobactin_biosyn_IucA/IucC_N"/>
</dbReference>
<comment type="similarity">
    <text evidence="1">Belongs to the IucA/IucC family.</text>
</comment>
<dbReference type="InterPro" id="IPR037455">
    <property type="entry name" value="LucA/IucC-like"/>
</dbReference>
<dbReference type="Gene3D" id="2.30.30.1240">
    <property type="entry name" value="AscD, thumb domain, four stranded beta-sheet"/>
    <property type="match status" value="1"/>
</dbReference>
<dbReference type="KEGG" id="ope:PU634_12750"/>
<dbReference type="Pfam" id="PF06276">
    <property type="entry name" value="FhuF"/>
    <property type="match status" value="1"/>
</dbReference>
<dbReference type="Gene3D" id="1.10.510.40">
    <property type="match status" value="1"/>
</dbReference>
<feature type="domain" description="Aerobactin siderophore biosynthesis IucA/IucC-like C-terminal" evidence="3">
    <location>
        <begin position="415"/>
        <end position="573"/>
    </location>
</feature>
<keyword evidence="5" id="KW-1185">Reference proteome</keyword>
<dbReference type="EMBL" id="CP118224">
    <property type="protein sequence ID" value="WMC09959.1"/>
    <property type="molecule type" value="Genomic_DNA"/>
</dbReference>
<dbReference type="InterPro" id="IPR022770">
    <property type="entry name" value="IucA/IucC-like_C"/>
</dbReference>